<comment type="caution">
    <text evidence="1">The sequence shown here is derived from an EMBL/GenBank/DDBJ whole genome shotgun (WGS) entry which is preliminary data.</text>
</comment>
<sequence>MTIWRPWPYAAKAIVQHEWLETYLFLWVTFKYPMDQTVTPSGGLFECKVNGVLKAFNVVGWIDEFTLKGAVLPVGTLPDRVTLEYKGPHYTLRTTWDKQWEPWGPILSYRAMGSPFSGTKTHSALGPTDNVDVSDIGILFIDCSANNVTIGGFTGGIKGQHLHVVRLCAAVNDVTLEHNEGTGNQDILLHRGEDETLTGEYGGWTLACNGSNWFDVSHAKHV</sequence>
<protein>
    <submittedName>
        <fullName evidence="1">Uncharacterized protein</fullName>
    </submittedName>
</protein>
<gene>
    <name evidence="1" type="ORF">S06H3_02793</name>
</gene>
<proteinExistence type="predicted"/>
<accession>X1K942</accession>
<name>X1K942_9ZZZZ</name>
<evidence type="ECO:0000313" key="1">
    <source>
        <dbReference type="EMBL" id="GAH90155.1"/>
    </source>
</evidence>
<dbReference type="EMBL" id="BARV01000845">
    <property type="protein sequence ID" value="GAH90155.1"/>
    <property type="molecule type" value="Genomic_DNA"/>
</dbReference>
<reference evidence="1" key="1">
    <citation type="journal article" date="2014" name="Front. Microbiol.">
        <title>High frequency of phylogenetically diverse reductive dehalogenase-homologous genes in deep subseafloor sedimentary metagenomes.</title>
        <authorList>
            <person name="Kawai M."/>
            <person name="Futagami T."/>
            <person name="Toyoda A."/>
            <person name="Takaki Y."/>
            <person name="Nishi S."/>
            <person name="Hori S."/>
            <person name="Arai W."/>
            <person name="Tsubouchi T."/>
            <person name="Morono Y."/>
            <person name="Uchiyama I."/>
            <person name="Ito T."/>
            <person name="Fujiyama A."/>
            <person name="Inagaki F."/>
            <person name="Takami H."/>
        </authorList>
    </citation>
    <scope>NUCLEOTIDE SEQUENCE</scope>
    <source>
        <strain evidence="1">Expedition CK06-06</strain>
    </source>
</reference>
<dbReference type="AlphaFoldDB" id="X1K942"/>
<organism evidence="1">
    <name type="scientific">marine sediment metagenome</name>
    <dbReference type="NCBI Taxonomy" id="412755"/>
    <lineage>
        <taxon>unclassified sequences</taxon>
        <taxon>metagenomes</taxon>
        <taxon>ecological metagenomes</taxon>
    </lineage>
</organism>